<dbReference type="SMART" id="SM00387">
    <property type="entry name" value="HATPase_c"/>
    <property type="match status" value="1"/>
</dbReference>
<evidence type="ECO:0000259" key="7">
    <source>
        <dbReference type="PROSITE" id="PS50885"/>
    </source>
</evidence>
<keyword evidence="9" id="KW-1185">Reference proteome</keyword>
<name>A0A1L9B3Y5_9BACT</name>
<dbReference type="InterPro" id="IPR003660">
    <property type="entry name" value="HAMP_dom"/>
</dbReference>
<evidence type="ECO:0000256" key="3">
    <source>
        <dbReference type="ARBA" id="ARBA00022679"/>
    </source>
</evidence>
<feature type="transmembrane region" description="Helical" evidence="6">
    <location>
        <begin position="29"/>
        <end position="55"/>
    </location>
</feature>
<dbReference type="PROSITE" id="PS50885">
    <property type="entry name" value="HAMP"/>
    <property type="match status" value="1"/>
</dbReference>
<keyword evidence="2" id="KW-0597">Phosphoprotein</keyword>
<evidence type="ECO:0000313" key="9">
    <source>
        <dbReference type="Proteomes" id="UP000182229"/>
    </source>
</evidence>
<dbReference type="Pfam" id="PF00672">
    <property type="entry name" value="HAMP"/>
    <property type="match status" value="1"/>
</dbReference>
<dbReference type="EMBL" id="MPIN01000009">
    <property type="protein sequence ID" value="OJH36987.1"/>
    <property type="molecule type" value="Genomic_DNA"/>
</dbReference>
<dbReference type="SUPFAM" id="SSF158472">
    <property type="entry name" value="HAMP domain-like"/>
    <property type="match status" value="1"/>
</dbReference>
<keyword evidence="4" id="KW-0418">Kinase</keyword>
<organism evidence="8 9">
    <name type="scientific">Cystobacter ferrugineus</name>
    <dbReference type="NCBI Taxonomy" id="83449"/>
    <lineage>
        <taxon>Bacteria</taxon>
        <taxon>Pseudomonadati</taxon>
        <taxon>Myxococcota</taxon>
        <taxon>Myxococcia</taxon>
        <taxon>Myxococcales</taxon>
        <taxon>Cystobacterineae</taxon>
        <taxon>Archangiaceae</taxon>
        <taxon>Cystobacter</taxon>
    </lineage>
</organism>
<dbReference type="Proteomes" id="UP000182229">
    <property type="component" value="Unassembled WGS sequence"/>
</dbReference>
<dbReference type="CDD" id="cd16917">
    <property type="entry name" value="HATPase_UhpB-NarQ-NarX-like"/>
    <property type="match status" value="1"/>
</dbReference>
<dbReference type="Gene3D" id="3.30.565.10">
    <property type="entry name" value="Histidine kinase-like ATPase, C-terminal domain"/>
    <property type="match status" value="1"/>
</dbReference>
<evidence type="ECO:0000256" key="6">
    <source>
        <dbReference type="SAM" id="Phobius"/>
    </source>
</evidence>
<keyword evidence="6" id="KW-1133">Transmembrane helix</keyword>
<keyword evidence="6" id="KW-0472">Membrane</keyword>
<feature type="domain" description="HAMP" evidence="7">
    <location>
        <begin position="244"/>
        <end position="296"/>
    </location>
</feature>
<dbReference type="InterPro" id="IPR011712">
    <property type="entry name" value="Sig_transdc_His_kin_sub3_dim/P"/>
</dbReference>
<dbReference type="GO" id="GO:0000155">
    <property type="term" value="F:phosphorelay sensor kinase activity"/>
    <property type="evidence" value="ECO:0007669"/>
    <property type="project" value="InterPro"/>
</dbReference>
<evidence type="ECO:0000256" key="5">
    <source>
        <dbReference type="ARBA" id="ARBA00023012"/>
    </source>
</evidence>
<reference evidence="9" key="1">
    <citation type="submission" date="2016-11" db="EMBL/GenBank/DDBJ databases">
        <authorList>
            <person name="Shukria A."/>
            <person name="Stevens D.C."/>
        </authorList>
    </citation>
    <scope>NUCLEOTIDE SEQUENCE [LARGE SCALE GENOMIC DNA]</scope>
    <source>
        <strain evidence="9">Cbfe23</strain>
    </source>
</reference>
<evidence type="ECO:0000313" key="8">
    <source>
        <dbReference type="EMBL" id="OJH36987.1"/>
    </source>
</evidence>
<evidence type="ECO:0000256" key="2">
    <source>
        <dbReference type="ARBA" id="ARBA00022553"/>
    </source>
</evidence>
<dbReference type="GO" id="GO:0016020">
    <property type="term" value="C:membrane"/>
    <property type="evidence" value="ECO:0007669"/>
    <property type="project" value="UniProtKB-SubCell"/>
</dbReference>
<protein>
    <recommendedName>
        <fullName evidence="7">HAMP domain-containing protein</fullName>
    </recommendedName>
</protein>
<reference evidence="8 9" key="2">
    <citation type="submission" date="2016-12" db="EMBL/GenBank/DDBJ databases">
        <title>Draft Genome Sequence of Cystobacter ferrugineus Strain Cbfe23.</title>
        <authorList>
            <person name="Akbar S."/>
            <person name="Dowd S.E."/>
            <person name="Stevens D.C."/>
        </authorList>
    </citation>
    <scope>NUCLEOTIDE SEQUENCE [LARGE SCALE GENOMIC DNA]</scope>
    <source>
        <strain evidence="8 9">Cbfe23</strain>
    </source>
</reference>
<sequence>MGGPALAWQAPAVMRSVRPWHRLQWRLTLAYAGATLGATVLLLFALLMGLGYLLLRTDLPVIGMAEETLAFAPRLAPAMVTRPPDVAALEQQLSREFARVRATDLPKGPLEVRLEVAGPRRGVARVFDSSGGEVLTLSVEPEALVRVAASARTAEETLLLERALSGASEPERLASRGEDGGMCFATPIRGQDGRVLGAVVVRLDAPFAMGDFAASVVRVITSSGVMLALLSGLASLLFGAFITRRLVRRLQPMIDATGAWARGDFEAVARVPGGDELAALAEHLNQMAGELRTLVTLRQELAASEERNRLARDLHDTVKQRLFATAMQLGAARTLLPRNPEKAEAHLVQASELVGGSQRDLMAILRQLRPSAQRESWTTQLSREVETWSRRTGISAETRLSEDALPAHVAEALTRIVQEGLANIARHSGASRARVSLERAGPSRYTLEIEDDGRGLPATRSGGMGLDIMRERAEALPGGGFSIGSEERKGVRLQVTFHAQADGS</sequence>
<dbReference type="SMART" id="SM00304">
    <property type="entry name" value="HAMP"/>
    <property type="match status" value="1"/>
</dbReference>
<accession>A0A1L9B3Y5</accession>
<dbReference type="CDD" id="cd06225">
    <property type="entry name" value="HAMP"/>
    <property type="match status" value="1"/>
</dbReference>
<comment type="caution">
    <text evidence="8">The sequence shown here is derived from an EMBL/GenBank/DDBJ whole genome shotgun (WGS) entry which is preliminary data.</text>
</comment>
<comment type="subcellular location">
    <subcellularLocation>
        <location evidence="1">Membrane</location>
    </subcellularLocation>
</comment>
<keyword evidence="6" id="KW-0812">Transmembrane</keyword>
<evidence type="ECO:0000256" key="1">
    <source>
        <dbReference type="ARBA" id="ARBA00004370"/>
    </source>
</evidence>
<dbReference type="InterPro" id="IPR050482">
    <property type="entry name" value="Sensor_HK_TwoCompSys"/>
</dbReference>
<gene>
    <name evidence="8" type="ORF">BON30_31365</name>
</gene>
<dbReference type="PANTHER" id="PTHR24421">
    <property type="entry name" value="NITRATE/NITRITE SENSOR PROTEIN NARX-RELATED"/>
    <property type="match status" value="1"/>
</dbReference>
<dbReference type="STRING" id="83449.BON30_31365"/>
<dbReference type="Gene3D" id="1.20.5.1930">
    <property type="match status" value="1"/>
</dbReference>
<dbReference type="Pfam" id="PF02518">
    <property type="entry name" value="HATPase_c"/>
    <property type="match status" value="1"/>
</dbReference>
<proteinExistence type="predicted"/>
<dbReference type="InterPro" id="IPR036890">
    <property type="entry name" value="HATPase_C_sf"/>
</dbReference>
<keyword evidence="5" id="KW-0902">Two-component regulatory system</keyword>
<dbReference type="InterPro" id="IPR003594">
    <property type="entry name" value="HATPase_dom"/>
</dbReference>
<keyword evidence="3" id="KW-0808">Transferase</keyword>
<feature type="transmembrane region" description="Helical" evidence="6">
    <location>
        <begin position="219"/>
        <end position="242"/>
    </location>
</feature>
<evidence type="ECO:0000256" key="4">
    <source>
        <dbReference type="ARBA" id="ARBA00022777"/>
    </source>
</evidence>
<dbReference type="Gene3D" id="6.10.340.10">
    <property type="match status" value="1"/>
</dbReference>
<dbReference type="SUPFAM" id="SSF55874">
    <property type="entry name" value="ATPase domain of HSP90 chaperone/DNA topoisomerase II/histidine kinase"/>
    <property type="match status" value="1"/>
</dbReference>
<dbReference type="Pfam" id="PF07730">
    <property type="entry name" value="HisKA_3"/>
    <property type="match status" value="1"/>
</dbReference>
<dbReference type="GO" id="GO:0046983">
    <property type="term" value="F:protein dimerization activity"/>
    <property type="evidence" value="ECO:0007669"/>
    <property type="project" value="InterPro"/>
</dbReference>
<dbReference type="AlphaFoldDB" id="A0A1L9B3Y5"/>